<organism evidence="1 2">
    <name type="scientific">Paraburkholderia sprentiae WSM5005</name>
    <dbReference type="NCBI Taxonomy" id="754502"/>
    <lineage>
        <taxon>Bacteria</taxon>
        <taxon>Pseudomonadati</taxon>
        <taxon>Pseudomonadota</taxon>
        <taxon>Betaproteobacteria</taxon>
        <taxon>Burkholderiales</taxon>
        <taxon>Burkholderiaceae</taxon>
        <taxon>Paraburkholderia</taxon>
    </lineage>
</organism>
<accession>A0A8F4KIM0</accession>
<sequence>MSGGDFTLELSSAAVPSNPDGIWGFATVTYKTGKKDTPEVYTFPVHAPAVVKKIAFGLLSISEKMEA</sequence>
<dbReference type="KEGG" id="pspw:BJG93_36400"/>
<gene>
    <name evidence="1" type="ORF">BJG93_36400</name>
</gene>
<dbReference type="AlphaFoldDB" id="A0A8F4KIM0"/>
<dbReference type="RefSeq" id="WP_154671713.1">
    <property type="nucleotide sequence ID" value="NZ_CP017563.2"/>
</dbReference>
<dbReference type="EMBL" id="CP017563">
    <property type="protein sequence ID" value="QXE07348.1"/>
    <property type="molecule type" value="Genomic_DNA"/>
</dbReference>
<name>A0A8F4KIM0_9BURK</name>
<geneLocation type="plasmid" evidence="1 2">
    <name>pl1WSM5005</name>
</geneLocation>
<proteinExistence type="predicted"/>
<dbReference type="Proteomes" id="UP000179860">
    <property type="component" value="Plasmid pl1WSM5005"/>
</dbReference>
<keyword evidence="2" id="KW-1185">Reference proteome</keyword>
<evidence type="ECO:0000313" key="1">
    <source>
        <dbReference type="EMBL" id="QXE07348.1"/>
    </source>
</evidence>
<protein>
    <submittedName>
        <fullName evidence="1">Uncharacterized protein</fullName>
    </submittedName>
</protein>
<reference evidence="1" key="1">
    <citation type="submission" date="2016-09" db="EMBL/GenBank/DDBJ databases">
        <title>The Complete Genome of Burkholderia sprentiae wsm5005.</title>
        <authorList>
            <person name="De Meyer S."/>
            <person name="Wang P."/>
            <person name="Terpolilli J."/>
        </authorList>
    </citation>
    <scope>NUCLEOTIDE SEQUENCE [LARGE SCALE GENOMIC DNA]</scope>
    <source>
        <strain evidence="1">WSM5005</strain>
    </source>
</reference>
<keyword evidence="1" id="KW-0614">Plasmid</keyword>
<evidence type="ECO:0000313" key="2">
    <source>
        <dbReference type="Proteomes" id="UP000179860"/>
    </source>
</evidence>